<proteinExistence type="predicted"/>
<reference evidence="1" key="1">
    <citation type="submission" date="2020-05" db="EMBL/GenBank/DDBJ databases">
        <title>Large-scale comparative analyses of tick genomes elucidate their genetic diversity and vector capacities.</title>
        <authorList>
            <person name="Jia N."/>
            <person name="Wang J."/>
            <person name="Shi W."/>
            <person name="Du L."/>
            <person name="Sun Y."/>
            <person name="Zhan W."/>
            <person name="Jiang J."/>
            <person name="Wang Q."/>
            <person name="Zhang B."/>
            <person name="Ji P."/>
            <person name="Sakyi L.B."/>
            <person name="Cui X."/>
            <person name="Yuan T."/>
            <person name="Jiang B."/>
            <person name="Yang W."/>
            <person name="Lam T.T.-Y."/>
            <person name="Chang Q."/>
            <person name="Ding S."/>
            <person name="Wang X."/>
            <person name="Zhu J."/>
            <person name="Ruan X."/>
            <person name="Zhao L."/>
            <person name="Wei J."/>
            <person name="Que T."/>
            <person name="Du C."/>
            <person name="Cheng J."/>
            <person name="Dai P."/>
            <person name="Han X."/>
            <person name="Huang E."/>
            <person name="Gao Y."/>
            <person name="Liu J."/>
            <person name="Shao H."/>
            <person name="Ye R."/>
            <person name="Li L."/>
            <person name="Wei W."/>
            <person name="Wang X."/>
            <person name="Wang C."/>
            <person name="Yang T."/>
            <person name="Huo Q."/>
            <person name="Li W."/>
            <person name="Guo W."/>
            <person name="Chen H."/>
            <person name="Zhou L."/>
            <person name="Ni X."/>
            <person name="Tian J."/>
            <person name="Zhou Y."/>
            <person name="Sheng Y."/>
            <person name="Liu T."/>
            <person name="Pan Y."/>
            <person name="Xia L."/>
            <person name="Li J."/>
            <person name="Zhao F."/>
            <person name="Cao W."/>
        </authorList>
    </citation>
    <scope>NUCLEOTIDE SEQUENCE</scope>
    <source>
        <strain evidence="1">Hyas-2018</strain>
    </source>
</reference>
<comment type="caution">
    <text evidence="1">The sequence shown here is derived from an EMBL/GenBank/DDBJ whole genome shotgun (WGS) entry which is preliminary data.</text>
</comment>
<accession>A0ACB7T2J0</accession>
<dbReference type="Proteomes" id="UP000821845">
    <property type="component" value="Chromosome 2"/>
</dbReference>
<gene>
    <name evidence="1" type="ORF">HPB50_026697</name>
</gene>
<evidence type="ECO:0000313" key="2">
    <source>
        <dbReference type="Proteomes" id="UP000821845"/>
    </source>
</evidence>
<name>A0ACB7T2J0_HYAAI</name>
<organism evidence="1 2">
    <name type="scientific">Hyalomma asiaticum</name>
    <name type="common">Tick</name>
    <dbReference type="NCBI Taxonomy" id="266040"/>
    <lineage>
        <taxon>Eukaryota</taxon>
        <taxon>Metazoa</taxon>
        <taxon>Ecdysozoa</taxon>
        <taxon>Arthropoda</taxon>
        <taxon>Chelicerata</taxon>
        <taxon>Arachnida</taxon>
        <taxon>Acari</taxon>
        <taxon>Parasitiformes</taxon>
        <taxon>Ixodida</taxon>
        <taxon>Ixodoidea</taxon>
        <taxon>Ixodidae</taxon>
        <taxon>Hyalomminae</taxon>
        <taxon>Hyalomma</taxon>
    </lineage>
</organism>
<sequence>MRQSPSQQTTLLLLLLPLVLEVESTSTGAPASACKEMEPRHNFKPQNQHHNYQVTVERSSRHFTVTVASLNKSWPFKGFMMRGFRVKGNKTIFFDGVFESGSVSLYQHVACGESFNRSVITHKNPGDKTHVNATWKPEKITEPLIEVFFRSDFVKHPDYVPTVFRYSWRCCCATTRPLVETAAERANIMCITRHPSTRHKAWRRYRVLESAGGQKDQEQEATKEQCQGCRGSKEALLKVEEKMGHLHKVMEHGGSNCSLLEQLEPK</sequence>
<evidence type="ECO:0000313" key="1">
    <source>
        <dbReference type="EMBL" id="KAH6940323.1"/>
    </source>
</evidence>
<dbReference type="EMBL" id="CM023482">
    <property type="protein sequence ID" value="KAH6940323.1"/>
    <property type="molecule type" value="Genomic_DNA"/>
</dbReference>
<keyword evidence="2" id="KW-1185">Reference proteome</keyword>
<protein>
    <submittedName>
        <fullName evidence="1">Uncharacterized protein</fullName>
    </submittedName>
</protein>